<evidence type="ECO:0000313" key="4">
    <source>
        <dbReference type="EMBL" id="ORX40028.1"/>
    </source>
</evidence>
<evidence type="ECO:0000256" key="2">
    <source>
        <dbReference type="ARBA" id="ARBA00022737"/>
    </source>
</evidence>
<dbReference type="PANTHER" id="PTHR46093">
    <property type="entry name" value="ACYL-COA-BINDING DOMAIN-CONTAINING PROTEIN 5"/>
    <property type="match status" value="1"/>
</dbReference>
<gene>
    <name evidence="4" type="ORF">BD324DRAFT_251312</name>
</gene>
<comment type="caution">
    <text evidence="4">The sequence shown here is derived from an EMBL/GenBank/DDBJ whole genome shotgun (WGS) entry which is preliminary data.</text>
</comment>
<organism evidence="4 5">
    <name type="scientific">Kockovaella imperatae</name>
    <dbReference type="NCBI Taxonomy" id="4999"/>
    <lineage>
        <taxon>Eukaryota</taxon>
        <taxon>Fungi</taxon>
        <taxon>Dikarya</taxon>
        <taxon>Basidiomycota</taxon>
        <taxon>Agaricomycotina</taxon>
        <taxon>Tremellomycetes</taxon>
        <taxon>Tremellales</taxon>
        <taxon>Cuniculitremaceae</taxon>
        <taxon>Kockovaella</taxon>
    </lineage>
</organism>
<dbReference type="Proteomes" id="UP000193218">
    <property type="component" value="Unassembled WGS sequence"/>
</dbReference>
<keyword evidence="3" id="KW-0732">Signal</keyword>
<evidence type="ECO:0000256" key="3">
    <source>
        <dbReference type="SAM" id="SignalP"/>
    </source>
</evidence>
<keyword evidence="1" id="KW-0880">Kelch repeat</keyword>
<protein>
    <recommendedName>
        <fullName evidence="6">Galactose oxidase</fullName>
    </recommendedName>
</protein>
<evidence type="ECO:0000313" key="5">
    <source>
        <dbReference type="Proteomes" id="UP000193218"/>
    </source>
</evidence>
<keyword evidence="2" id="KW-0677">Repeat</keyword>
<dbReference type="RefSeq" id="XP_021873813.1">
    <property type="nucleotide sequence ID" value="XM_022012286.1"/>
</dbReference>
<dbReference type="GeneID" id="33554094"/>
<name>A0A1Y1UPP2_9TREE</name>
<feature type="chain" id="PRO_5012621074" description="Galactose oxidase" evidence="3">
    <location>
        <begin position="27"/>
        <end position="319"/>
    </location>
</feature>
<accession>A0A1Y1UPP2</accession>
<dbReference type="Pfam" id="PF24681">
    <property type="entry name" value="Kelch_KLHDC2_KLHL20_DRC7"/>
    <property type="match status" value="1"/>
</dbReference>
<keyword evidence="5" id="KW-1185">Reference proteome</keyword>
<dbReference type="STRING" id="4999.A0A1Y1UPP2"/>
<dbReference type="InParanoid" id="A0A1Y1UPP2"/>
<feature type="signal peptide" evidence="3">
    <location>
        <begin position="1"/>
        <end position="26"/>
    </location>
</feature>
<sequence length="319" mass="33246">MKQRSTPSWRFIGMVTLLLIAPTTMSAESYQLVPRWGAASAYVSSPPSVLIQGGKVDSTDFSSYASGVNSADLITIPLDASFDVTSPPVSQLSFASAGPPYAFHTLSTGDENSSLLFGGDSGGSEPVETSATSVWLLNSTGFTHEPEAWGSQPIRRIYHSAVSSGGTVYITGGLKNDGSGQAFSDTYAFDSSSQVFTPMPPLPSGLYHHTTALLPNGTLLVVGGVAISTLTGNPSAIDMSTVYTFDTIADGSVWEERSLVGNPPTGRRGATLVLNDAGDQAFLYGGADAGLSQAMADGWKLDLTGCTWSQVLSSDGWSS</sequence>
<dbReference type="EMBL" id="NBSH01000002">
    <property type="protein sequence ID" value="ORX40028.1"/>
    <property type="molecule type" value="Genomic_DNA"/>
</dbReference>
<dbReference type="AlphaFoldDB" id="A0A1Y1UPP2"/>
<reference evidence="4 5" key="1">
    <citation type="submission" date="2017-03" db="EMBL/GenBank/DDBJ databases">
        <title>Widespread Adenine N6-methylation of Active Genes in Fungi.</title>
        <authorList>
            <consortium name="DOE Joint Genome Institute"/>
            <person name="Mondo S.J."/>
            <person name="Dannebaum R.O."/>
            <person name="Kuo R.C."/>
            <person name="Louie K.B."/>
            <person name="Bewick A.J."/>
            <person name="Labutti K."/>
            <person name="Haridas S."/>
            <person name="Kuo A."/>
            <person name="Salamov A."/>
            <person name="Ahrendt S.R."/>
            <person name="Lau R."/>
            <person name="Bowen B.P."/>
            <person name="Lipzen A."/>
            <person name="Sullivan W."/>
            <person name="Andreopoulos W.B."/>
            <person name="Clum A."/>
            <person name="Lindquist E."/>
            <person name="Daum C."/>
            <person name="Northen T.R."/>
            <person name="Ramamoorthy G."/>
            <person name="Schmitz R.J."/>
            <person name="Gryganskyi A."/>
            <person name="Culley D."/>
            <person name="Magnuson J."/>
            <person name="James T.Y."/>
            <person name="O'Malley M.A."/>
            <person name="Stajich J.E."/>
            <person name="Spatafora J.W."/>
            <person name="Visel A."/>
            <person name="Grigoriev I.V."/>
        </authorList>
    </citation>
    <scope>NUCLEOTIDE SEQUENCE [LARGE SCALE GENOMIC DNA]</scope>
    <source>
        <strain evidence="4 5">NRRL Y-17943</strain>
    </source>
</reference>
<proteinExistence type="predicted"/>
<dbReference type="SUPFAM" id="SSF117281">
    <property type="entry name" value="Kelch motif"/>
    <property type="match status" value="1"/>
</dbReference>
<evidence type="ECO:0008006" key="6">
    <source>
        <dbReference type="Google" id="ProtNLM"/>
    </source>
</evidence>
<dbReference type="PANTHER" id="PTHR46093:SF18">
    <property type="entry name" value="FIBRONECTIN TYPE-III DOMAIN-CONTAINING PROTEIN"/>
    <property type="match status" value="1"/>
</dbReference>
<dbReference type="OrthoDB" id="2596920at2759"/>
<dbReference type="Gene3D" id="2.120.10.80">
    <property type="entry name" value="Kelch-type beta propeller"/>
    <property type="match status" value="1"/>
</dbReference>
<dbReference type="InterPro" id="IPR015915">
    <property type="entry name" value="Kelch-typ_b-propeller"/>
</dbReference>
<evidence type="ECO:0000256" key="1">
    <source>
        <dbReference type="ARBA" id="ARBA00022441"/>
    </source>
</evidence>